<keyword evidence="3" id="KW-1185">Reference proteome</keyword>
<feature type="region of interest" description="Disordered" evidence="1">
    <location>
        <begin position="1"/>
        <end position="29"/>
    </location>
</feature>
<feature type="compositionally biased region" description="Basic residues" evidence="1">
    <location>
        <begin position="1"/>
        <end position="14"/>
    </location>
</feature>
<evidence type="ECO:0000313" key="2">
    <source>
        <dbReference type="EMBL" id="KAF7845442.1"/>
    </source>
</evidence>
<reference evidence="2" key="1">
    <citation type="submission" date="2020-09" db="EMBL/GenBank/DDBJ databases">
        <title>Genome-Enabled Discovery of Anthraquinone Biosynthesis in Senna tora.</title>
        <authorList>
            <person name="Kang S.-H."/>
            <person name="Pandey R.P."/>
            <person name="Lee C.-M."/>
            <person name="Sim J.-S."/>
            <person name="Jeong J.-T."/>
            <person name="Choi B.-S."/>
            <person name="Jung M."/>
            <person name="Ginzburg D."/>
            <person name="Zhao K."/>
            <person name="Won S.Y."/>
            <person name="Oh T.-J."/>
            <person name="Yu Y."/>
            <person name="Kim N.-H."/>
            <person name="Lee O.R."/>
            <person name="Lee T.-H."/>
            <person name="Bashyal P."/>
            <person name="Kim T.-S."/>
            <person name="Lee W.-H."/>
            <person name="Kawkins C."/>
            <person name="Kim C.-K."/>
            <person name="Kim J.S."/>
            <person name="Ahn B.O."/>
            <person name="Rhee S.Y."/>
            <person name="Sohng J.K."/>
        </authorList>
    </citation>
    <scope>NUCLEOTIDE SEQUENCE</scope>
    <source>
        <tissue evidence="2">Leaf</tissue>
    </source>
</reference>
<protein>
    <submittedName>
        <fullName evidence="2">Uncharacterized protein</fullName>
    </submittedName>
</protein>
<dbReference type="Proteomes" id="UP000634136">
    <property type="component" value="Unassembled WGS sequence"/>
</dbReference>
<organism evidence="2 3">
    <name type="scientific">Senna tora</name>
    <dbReference type="NCBI Taxonomy" id="362788"/>
    <lineage>
        <taxon>Eukaryota</taxon>
        <taxon>Viridiplantae</taxon>
        <taxon>Streptophyta</taxon>
        <taxon>Embryophyta</taxon>
        <taxon>Tracheophyta</taxon>
        <taxon>Spermatophyta</taxon>
        <taxon>Magnoliopsida</taxon>
        <taxon>eudicotyledons</taxon>
        <taxon>Gunneridae</taxon>
        <taxon>Pentapetalae</taxon>
        <taxon>rosids</taxon>
        <taxon>fabids</taxon>
        <taxon>Fabales</taxon>
        <taxon>Fabaceae</taxon>
        <taxon>Caesalpinioideae</taxon>
        <taxon>Cassia clade</taxon>
        <taxon>Senna</taxon>
    </lineage>
</organism>
<dbReference type="EMBL" id="JAAIUW010000001">
    <property type="protein sequence ID" value="KAF7845442.1"/>
    <property type="molecule type" value="Genomic_DNA"/>
</dbReference>
<proteinExistence type="predicted"/>
<sequence length="77" mass="8576">MVRLKTLGHRRKQREQRIRDGEMGSLSLPKRGREGELVCIGFRETGCPPAISGNNTTLLSPCVADISDTRFLGFVVF</sequence>
<dbReference type="AlphaFoldDB" id="A0A834XHX8"/>
<evidence type="ECO:0000313" key="3">
    <source>
        <dbReference type="Proteomes" id="UP000634136"/>
    </source>
</evidence>
<comment type="caution">
    <text evidence="2">The sequence shown here is derived from an EMBL/GenBank/DDBJ whole genome shotgun (WGS) entry which is preliminary data.</text>
</comment>
<accession>A0A834XHX8</accession>
<gene>
    <name evidence="2" type="ORF">G2W53_002347</name>
</gene>
<evidence type="ECO:0000256" key="1">
    <source>
        <dbReference type="SAM" id="MobiDB-lite"/>
    </source>
</evidence>
<name>A0A834XHX8_9FABA</name>